<evidence type="ECO:0000313" key="2">
    <source>
        <dbReference type="EMBL" id="CAB4650646.1"/>
    </source>
</evidence>
<dbReference type="CDD" id="cd01276">
    <property type="entry name" value="PKCI_related"/>
    <property type="match status" value="1"/>
</dbReference>
<feature type="domain" description="HIT" evidence="1">
    <location>
        <begin position="8"/>
        <end position="116"/>
    </location>
</feature>
<dbReference type="PROSITE" id="PS51084">
    <property type="entry name" value="HIT_2"/>
    <property type="match status" value="1"/>
</dbReference>
<dbReference type="InterPro" id="IPR001310">
    <property type="entry name" value="Histidine_triad_HIT"/>
</dbReference>
<gene>
    <name evidence="2" type="ORF">UFOPK2237_00491</name>
</gene>
<reference evidence="2" key="1">
    <citation type="submission" date="2020-05" db="EMBL/GenBank/DDBJ databases">
        <authorList>
            <person name="Chiriac C."/>
            <person name="Salcher M."/>
            <person name="Ghai R."/>
            <person name="Kavagutti S V."/>
        </authorList>
    </citation>
    <scope>NUCLEOTIDE SEQUENCE</scope>
</reference>
<dbReference type="SUPFAM" id="SSF54197">
    <property type="entry name" value="HIT-like"/>
    <property type="match status" value="1"/>
</dbReference>
<dbReference type="PRINTS" id="PR00332">
    <property type="entry name" value="HISTRIAD"/>
</dbReference>
<organism evidence="2">
    <name type="scientific">freshwater metagenome</name>
    <dbReference type="NCBI Taxonomy" id="449393"/>
    <lineage>
        <taxon>unclassified sequences</taxon>
        <taxon>metagenomes</taxon>
        <taxon>ecological metagenomes</taxon>
    </lineage>
</organism>
<dbReference type="EMBL" id="CAEZWI010000043">
    <property type="protein sequence ID" value="CAB4650646.1"/>
    <property type="molecule type" value="Genomic_DNA"/>
</dbReference>
<protein>
    <submittedName>
        <fullName evidence="2">Unannotated protein</fullName>
    </submittedName>
</protein>
<dbReference type="PROSITE" id="PS00892">
    <property type="entry name" value="HIT_1"/>
    <property type="match status" value="1"/>
</dbReference>
<dbReference type="InterPro" id="IPR036265">
    <property type="entry name" value="HIT-like_sf"/>
</dbReference>
<dbReference type="PANTHER" id="PTHR23089">
    <property type="entry name" value="HISTIDINE TRIAD HIT PROTEIN"/>
    <property type="match status" value="1"/>
</dbReference>
<evidence type="ECO:0000259" key="1">
    <source>
        <dbReference type="PROSITE" id="PS51084"/>
    </source>
</evidence>
<dbReference type="InterPro" id="IPR019808">
    <property type="entry name" value="Histidine_triad_CS"/>
</dbReference>
<dbReference type="Gene3D" id="3.30.428.10">
    <property type="entry name" value="HIT-like"/>
    <property type="match status" value="1"/>
</dbReference>
<sequence>MSAVQDCLFCKISVGVIPADVVLESDSAIAFRDIDPKAPTHVLVIPKKHFADVTDLMSNDPDLASELLTLATKVAEHEGLATGYRIVTNNGEDAGQSVAHVHFHVLGGRSLSWPPG</sequence>
<accession>A0A6J6KN06</accession>
<dbReference type="InterPro" id="IPR011146">
    <property type="entry name" value="HIT-like"/>
</dbReference>
<dbReference type="GO" id="GO:0003824">
    <property type="term" value="F:catalytic activity"/>
    <property type="evidence" value="ECO:0007669"/>
    <property type="project" value="InterPro"/>
</dbReference>
<name>A0A6J6KN06_9ZZZZ</name>
<dbReference type="Pfam" id="PF01230">
    <property type="entry name" value="HIT"/>
    <property type="match status" value="1"/>
</dbReference>
<dbReference type="AlphaFoldDB" id="A0A6J6KN06"/>
<proteinExistence type="predicted"/>